<dbReference type="CDD" id="cd11326">
    <property type="entry name" value="AmyAc_Glg_debranch"/>
    <property type="match status" value="1"/>
</dbReference>
<dbReference type="Proteomes" id="UP000234240">
    <property type="component" value="Unassembled WGS sequence"/>
</dbReference>
<evidence type="ECO:0000313" key="6">
    <source>
        <dbReference type="EMBL" id="PLR35881.1"/>
    </source>
</evidence>
<dbReference type="InterPro" id="IPR004193">
    <property type="entry name" value="Glyco_hydro_13_N"/>
</dbReference>
<sequence>MTALEPGRPEPAGAQVDQHGINFSVFSAHATNIELCVFDDDGNEQRLPLPGRTGNWWHGFLPDGKPGLRYGFRASGPFEPHNGHRFNPHKLLLDPCARAVEGDVPDDPLLHGGWDQPDEQDSAAVAPKSVVVAPEYDWEGDAPLRTPWGQTVIYEAHVRGLTKCHPEIPEALRGTYAALAHPVMIKHLTDLGITALELLPIQHFADEPRLQREGLSNYWGYNPLALYAVEPRYASRPEPGAAINEFRDAVKTLHKHGIEVILDIVFNHTAEIDLTGPTLSLRGLDNKSYYWLHDNGDYDNMTGCGNAIRLLDQETVAWAIGCMRYWLEECHVDGFRFDLAPIMGRTPAFSREAPLFKAMLADPAISQCKLIAEPWDIGLGGYQLGNFPAPFAEWNDRFRDDVRRFWLQGHLPLGQFATRFSGSQDYFGHDGRQPIAAINMLTAHDGFTLQDTVSFNHKHNQSNGEHNRDGTSENHSNNHGHEGLDADEAVKTRRRRSQRALLTTLLLAHGTPMLLAGDEQGQSQQGNNNAYCQDNELTWLNWADADTSLTDFTAALLRLRRQIPALQHGEWWQDNRNDVQWLNGEGQPMTVQRWERGPQQRLQILLSGKWLLAINASERNDDIALPPGAWEAVDPFNQDENRPEHGLWHAPARALCVFARE</sequence>
<evidence type="ECO:0000259" key="5">
    <source>
        <dbReference type="SMART" id="SM00642"/>
    </source>
</evidence>
<evidence type="ECO:0000256" key="4">
    <source>
        <dbReference type="SAM" id="MobiDB-lite"/>
    </source>
</evidence>
<dbReference type="EMBL" id="PJZF01000010">
    <property type="protein sequence ID" value="PLR35881.1"/>
    <property type="molecule type" value="Genomic_DNA"/>
</dbReference>
<dbReference type="InterPro" id="IPR017853">
    <property type="entry name" value="GH"/>
</dbReference>
<proteinExistence type="inferred from homology"/>
<dbReference type="InterPro" id="IPR011837">
    <property type="entry name" value="Glycogen_debranch_GlgX"/>
</dbReference>
<organism evidence="6 7">
    <name type="scientific">Chimaeribacter californicus</name>
    <dbReference type="NCBI Taxonomy" id="2060067"/>
    <lineage>
        <taxon>Bacteria</taxon>
        <taxon>Pseudomonadati</taxon>
        <taxon>Pseudomonadota</taxon>
        <taxon>Gammaproteobacteria</taxon>
        <taxon>Enterobacterales</taxon>
        <taxon>Yersiniaceae</taxon>
        <taxon>Chimaeribacter</taxon>
    </lineage>
</organism>
<feature type="compositionally biased region" description="Basic and acidic residues" evidence="4">
    <location>
        <begin position="479"/>
        <end position="491"/>
    </location>
</feature>
<dbReference type="Pfam" id="PF02922">
    <property type="entry name" value="CBM_48"/>
    <property type="match status" value="1"/>
</dbReference>
<dbReference type="GO" id="GO:0005980">
    <property type="term" value="P:glycogen catabolic process"/>
    <property type="evidence" value="ECO:0007669"/>
    <property type="project" value="InterPro"/>
</dbReference>
<evidence type="ECO:0000256" key="2">
    <source>
        <dbReference type="ARBA" id="ARBA00022801"/>
    </source>
</evidence>
<dbReference type="InterPro" id="IPR040784">
    <property type="entry name" value="GlgX_C"/>
</dbReference>
<keyword evidence="3" id="KW-0326">Glycosidase</keyword>
<keyword evidence="7" id="KW-1185">Reference proteome</keyword>
<protein>
    <submittedName>
        <fullName evidence="6">Glycogen debranching enzyme</fullName>
    </submittedName>
</protein>
<dbReference type="InterPro" id="IPR013780">
    <property type="entry name" value="Glyco_hydro_b"/>
</dbReference>
<dbReference type="Gene3D" id="3.20.20.80">
    <property type="entry name" value="Glycosidases"/>
    <property type="match status" value="1"/>
</dbReference>
<accession>A0A2N5E4G2</accession>
<dbReference type="InterPro" id="IPR006047">
    <property type="entry name" value="GH13_cat_dom"/>
</dbReference>
<dbReference type="Pfam" id="PF18390">
    <property type="entry name" value="GlgX_C"/>
    <property type="match status" value="1"/>
</dbReference>
<dbReference type="SUPFAM" id="SSF81296">
    <property type="entry name" value="E set domains"/>
    <property type="match status" value="1"/>
</dbReference>
<dbReference type="SUPFAM" id="SSF51445">
    <property type="entry name" value="(Trans)glycosidases"/>
    <property type="match status" value="1"/>
</dbReference>
<dbReference type="RefSeq" id="WP_101816545.1">
    <property type="nucleotide sequence ID" value="NZ_PJZF01000010.1"/>
</dbReference>
<keyword evidence="2" id="KW-0378">Hydrolase</keyword>
<feature type="domain" description="Glycosyl hydrolase family 13 catalytic" evidence="5">
    <location>
        <begin position="151"/>
        <end position="560"/>
    </location>
</feature>
<gene>
    <name evidence="6" type="ORF">CYR55_13005</name>
</gene>
<dbReference type="Gene3D" id="2.60.40.1180">
    <property type="entry name" value="Golgi alpha-mannosidase II"/>
    <property type="match status" value="1"/>
</dbReference>
<comment type="similarity">
    <text evidence="1">Belongs to the glycosyl hydrolase 13 family.</text>
</comment>
<dbReference type="GO" id="GO:0004135">
    <property type="term" value="F:amylo-alpha-1,6-glucosidase activity"/>
    <property type="evidence" value="ECO:0007669"/>
    <property type="project" value="InterPro"/>
</dbReference>
<evidence type="ECO:0000256" key="3">
    <source>
        <dbReference type="ARBA" id="ARBA00023295"/>
    </source>
</evidence>
<comment type="caution">
    <text evidence="6">The sequence shown here is derived from an EMBL/GenBank/DDBJ whole genome shotgun (WGS) entry which is preliminary data.</text>
</comment>
<feature type="region of interest" description="Disordered" evidence="4">
    <location>
        <begin position="457"/>
        <end position="493"/>
    </location>
</feature>
<dbReference type="OrthoDB" id="3236218at2"/>
<dbReference type="SUPFAM" id="SSF51011">
    <property type="entry name" value="Glycosyl hydrolase domain"/>
    <property type="match status" value="1"/>
</dbReference>
<dbReference type="CDD" id="cd02856">
    <property type="entry name" value="E_set_GDE_Isoamylase_N"/>
    <property type="match status" value="1"/>
</dbReference>
<dbReference type="InterPro" id="IPR044505">
    <property type="entry name" value="GlgX_Isoamylase_N_E_set"/>
</dbReference>
<name>A0A2N5E4G2_9GAMM</name>
<dbReference type="SMART" id="SM00642">
    <property type="entry name" value="Aamy"/>
    <property type="match status" value="1"/>
</dbReference>
<dbReference type="PANTHER" id="PTHR43002">
    <property type="entry name" value="GLYCOGEN DEBRANCHING ENZYME"/>
    <property type="match status" value="1"/>
</dbReference>
<dbReference type="InterPro" id="IPR014756">
    <property type="entry name" value="Ig_E-set"/>
</dbReference>
<dbReference type="InterPro" id="IPR013783">
    <property type="entry name" value="Ig-like_fold"/>
</dbReference>
<evidence type="ECO:0000256" key="1">
    <source>
        <dbReference type="ARBA" id="ARBA00008061"/>
    </source>
</evidence>
<dbReference type="NCBIfam" id="NF002983">
    <property type="entry name" value="PRK03705.1"/>
    <property type="match status" value="1"/>
</dbReference>
<dbReference type="AlphaFoldDB" id="A0A2N5E4G2"/>
<dbReference type="NCBIfam" id="TIGR02100">
    <property type="entry name" value="glgX_debranch"/>
    <property type="match status" value="1"/>
</dbReference>
<reference evidence="6 7" key="1">
    <citation type="submission" date="2017-12" db="EMBL/GenBank/DDBJ databases">
        <title>Characterization of six clinical isolates of Enterochimera gen. nov., a novel genus of the Yersiniaciae family and the three species Enterochimera arupensis sp. nov., Enterochimera coloradensis sp. nov, and Enterochimera californica sp. nov.</title>
        <authorList>
            <person name="Rossi A."/>
            <person name="Fisher M."/>
        </authorList>
    </citation>
    <scope>NUCLEOTIDE SEQUENCE [LARGE SCALE GENOMIC DNA]</scope>
    <source>
        <strain evidence="7">2015-Iso6</strain>
    </source>
</reference>
<evidence type="ECO:0000313" key="7">
    <source>
        <dbReference type="Proteomes" id="UP000234240"/>
    </source>
</evidence>
<dbReference type="Gene3D" id="2.60.40.10">
    <property type="entry name" value="Immunoglobulins"/>
    <property type="match status" value="1"/>
</dbReference>